<evidence type="ECO:0000313" key="2">
    <source>
        <dbReference type="Proteomes" id="UP000179797"/>
    </source>
</evidence>
<proteinExistence type="predicted"/>
<sequence>MCTFNLFSQEHEKEEGRHYISITFAQTFIPQGSNMDNLNHKGHLVPGIGFDYLYKIKPRFELGIMADFELGRYIIPHKEDLVRDHAIVLVGVATYTLMPNWNAFVGGGMEFEKHHNLGVFRIGTEYNFGIGNQWSIPVGIFYDLKEGYDTWSMSIGLGKAF</sequence>
<reference evidence="1 2" key="1">
    <citation type="journal article" date="2012" name="Int. J. Syst. Evol. Microbiol.">
        <title>Flammeovirga pacifica sp. nov., isolated from deep-sea sediment.</title>
        <authorList>
            <person name="Xu H."/>
            <person name="Fu Y."/>
            <person name="Yang N."/>
            <person name="Ding Z."/>
            <person name="Lai Q."/>
            <person name="Zeng R."/>
        </authorList>
    </citation>
    <scope>NUCLEOTIDE SEQUENCE [LARGE SCALE GENOMIC DNA]</scope>
    <source>
        <strain evidence="2">DSM 24597 / LMG 26175 / WPAGA1</strain>
    </source>
</reference>
<gene>
    <name evidence="1" type="ORF">NH26_06550</name>
</gene>
<organism evidence="1 2">
    <name type="scientific">Flammeovirga pacifica</name>
    <dbReference type="NCBI Taxonomy" id="915059"/>
    <lineage>
        <taxon>Bacteria</taxon>
        <taxon>Pseudomonadati</taxon>
        <taxon>Bacteroidota</taxon>
        <taxon>Cytophagia</taxon>
        <taxon>Cytophagales</taxon>
        <taxon>Flammeovirgaceae</taxon>
        <taxon>Flammeovirga</taxon>
    </lineage>
</organism>
<evidence type="ECO:0008006" key="3">
    <source>
        <dbReference type="Google" id="ProtNLM"/>
    </source>
</evidence>
<accession>A0A1S1Z5A2</accession>
<comment type="caution">
    <text evidence="1">The sequence shown here is derived from an EMBL/GenBank/DDBJ whole genome shotgun (WGS) entry which is preliminary data.</text>
</comment>
<protein>
    <recommendedName>
        <fullName evidence="3">Outer membrane protein beta-barrel domain-containing protein</fullName>
    </recommendedName>
</protein>
<dbReference type="AlphaFoldDB" id="A0A1S1Z5A2"/>
<keyword evidence="2" id="KW-1185">Reference proteome</keyword>
<dbReference type="STRING" id="915059.NH26_06550"/>
<dbReference type="EMBL" id="JRYR02000001">
    <property type="protein sequence ID" value="OHX68468.1"/>
    <property type="molecule type" value="Genomic_DNA"/>
</dbReference>
<name>A0A1S1Z5A2_FLAPC</name>
<evidence type="ECO:0000313" key="1">
    <source>
        <dbReference type="EMBL" id="OHX68468.1"/>
    </source>
</evidence>
<dbReference type="Proteomes" id="UP000179797">
    <property type="component" value="Unassembled WGS sequence"/>
</dbReference>